<dbReference type="AlphaFoldDB" id="A0A0D0E7Y4"/>
<reference evidence="9" key="2">
    <citation type="submission" date="2015-01" db="EMBL/GenBank/DDBJ databases">
        <title>Evolutionary Origins and Diversification of the Mycorrhizal Mutualists.</title>
        <authorList>
            <consortium name="DOE Joint Genome Institute"/>
            <consortium name="Mycorrhizal Genomics Consortium"/>
            <person name="Kohler A."/>
            <person name="Kuo A."/>
            <person name="Nagy L.G."/>
            <person name="Floudas D."/>
            <person name="Copeland A."/>
            <person name="Barry K.W."/>
            <person name="Cichocki N."/>
            <person name="Veneault-Fourrey C."/>
            <person name="LaButti K."/>
            <person name="Lindquist E.A."/>
            <person name="Lipzen A."/>
            <person name="Lundell T."/>
            <person name="Morin E."/>
            <person name="Murat C."/>
            <person name="Riley R."/>
            <person name="Ohm R."/>
            <person name="Sun H."/>
            <person name="Tunlid A."/>
            <person name="Henrissat B."/>
            <person name="Grigoriev I.V."/>
            <person name="Hibbett D.S."/>
            <person name="Martin F."/>
        </authorList>
    </citation>
    <scope>NUCLEOTIDE SEQUENCE [LARGE SCALE GENOMIC DNA]</scope>
    <source>
        <strain evidence="9">Ve08.2h10</strain>
    </source>
</reference>
<dbReference type="FunCoup" id="A0A0D0E7Y4">
    <property type="interactions" value="353"/>
</dbReference>
<keyword evidence="4" id="KW-0378">Hydrolase</keyword>
<dbReference type="STRING" id="930991.A0A0D0E7Y4"/>
<comment type="subcellular location">
    <subcellularLocation>
        <location evidence="2">Mitochondrion</location>
    </subcellularLocation>
</comment>
<reference evidence="8 9" key="1">
    <citation type="submission" date="2014-04" db="EMBL/GenBank/DDBJ databases">
        <authorList>
            <consortium name="DOE Joint Genome Institute"/>
            <person name="Kuo A."/>
            <person name="Kohler A."/>
            <person name="Jargeat P."/>
            <person name="Nagy L.G."/>
            <person name="Floudas D."/>
            <person name="Copeland A."/>
            <person name="Barry K.W."/>
            <person name="Cichocki N."/>
            <person name="Veneault-Fourrey C."/>
            <person name="LaButti K."/>
            <person name="Lindquist E.A."/>
            <person name="Lipzen A."/>
            <person name="Lundell T."/>
            <person name="Morin E."/>
            <person name="Murat C."/>
            <person name="Sun H."/>
            <person name="Tunlid A."/>
            <person name="Henrissat B."/>
            <person name="Grigoriev I.V."/>
            <person name="Hibbett D.S."/>
            <person name="Martin F."/>
            <person name="Nordberg H.P."/>
            <person name="Cantor M.N."/>
            <person name="Hua S.X."/>
        </authorList>
    </citation>
    <scope>NUCLEOTIDE SEQUENCE [LARGE SCALE GENOMIC DNA]</scope>
    <source>
        <strain evidence="8 9">Ve08.2h10</strain>
    </source>
</reference>
<proteinExistence type="predicted"/>
<dbReference type="InParanoid" id="A0A0D0E7Y4"/>
<dbReference type="Pfam" id="PF16113">
    <property type="entry name" value="ECH_2"/>
    <property type="match status" value="1"/>
</dbReference>
<dbReference type="NCBIfam" id="NF004127">
    <property type="entry name" value="PRK05617.1"/>
    <property type="match status" value="1"/>
</dbReference>
<dbReference type="Gene3D" id="3.90.226.10">
    <property type="entry name" value="2-enoyl-CoA Hydratase, Chain A, domain 1"/>
    <property type="match status" value="1"/>
</dbReference>
<dbReference type="EMBL" id="KN824907">
    <property type="protein sequence ID" value="KIK98079.1"/>
    <property type="molecule type" value="Genomic_DNA"/>
</dbReference>
<dbReference type="GO" id="GO:0003860">
    <property type="term" value="F:3-hydroxyisobutyryl-CoA hydrolase activity"/>
    <property type="evidence" value="ECO:0007669"/>
    <property type="project" value="UniProtKB-EC"/>
</dbReference>
<evidence type="ECO:0000256" key="4">
    <source>
        <dbReference type="ARBA" id="ARBA00022801"/>
    </source>
</evidence>
<evidence type="ECO:0000313" key="9">
    <source>
        <dbReference type="Proteomes" id="UP000054538"/>
    </source>
</evidence>
<dbReference type="InterPro" id="IPR018376">
    <property type="entry name" value="Enoyl-CoA_hyd/isom_CS"/>
</dbReference>
<name>A0A0D0E7Y4_9AGAM</name>
<dbReference type="CDD" id="cd06558">
    <property type="entry name" value="crotonase-like"/>
    <property type="match status" value="1"/>
</dbReference>
<dbReference type="SUPFAM" id="SSF52096">
    <property type="entry name" value="ClpP/crotonase"/>
    <property type="match status" value="1"/>
</dbReference>
<dbReference type="GO" id="GO:0006574">
    <property type="term" value="P:L-valine catabolic process"/>
    <property type="evidence" value="ECO:0007669"/>
    <property type="project" value="TreeGrafter"/>
</dbReference>
<dbReference type="FunFam" id="3.90.226.10:FF:000026">
    <property type="entry name" value="3-hydroxyisobutyryl-CoA hydrolase, mitochondrial"/>
    <property type="match status" value="1"/>
</dbReference>
<keyword evidence="9" id="KW-1185">Reference proteome</keyword>
<dbReference type="HOGENOM" id="CLU_009834_22_0_1"/>
<dbReference type="PANTHER" id="PTHR43176">
    <property type="entry name" value="3-HYDROXYISOBUTYRYL-COA HYDROLASE-RELATED"/>
    <property type="match status" value="1"/>
</dbReference>
<dbReference type="Proteomes" id="UP000054538">
    <property type="component" value="Unassembled WGS sequence"/>
</dbReference>
<evidence type="ECO:0000256" key="6">
    <source>
        <dbReference type="ARBA" id="ARBA00031181"/>
    </source>
</evidence>
<organism evidence="8 9">
    <name type="scientific">Paxillus rubicundulus Ve08.2h10</name>
    <dbReference type="NCBI Taxonomy" id="930991"/>
    <lineage>
        <taxon>Eukaryota</taxon>
        <taxon>Fungi</taxon>
        <taxon>Dikarya</taxon>
        <taxon>Basidiomycota</taxon>
        <taxon>Agaricomycotina</taxon>
        <taxon>Agaricomycetes</taxon>
        <taxon>Agaricomycetidae</taxon>
        <taxon>Boletales</taxon>
        <taxon>Paxilineae</taxon>
        <taxon>Paxillaceae</taxon>
        <taxon>Paxillus</taxon>
    </lineage>
</organism>
<dbReference type="OrthoDB" id="1737613at2759"/>
<dbReference type="PANTHER" id="PTHR43176:SF3">
    <property type="entry name" value="3-HYDROXYISOBUTYRYL-COA HYDROLASE, MITOCHONDRIAL"/>
    <property type="match status" value="1"/>
</dbReference>
<evidence type="ECO:0000313" key="8">
    <source>
        <dbReference type="EMBL" id="KIK98079.1"/>
    </source>
</evidence>
<dbReference type="InterPro" id="IPR045004">
    <property type="entry name" value="ECH_dom"/>
</dbReference>
<gene>
    <name evidence="8" type="ORF">PAXRUDRAFT_9778</name>
</gene>
<comment type="catalytic activity">
    <reaction evidence="1">
        <text>3-hydroxy-2-methylpropanoyl-CoA + H2O = 3-hydroxy-2-methylpropanoate + CoA + H(+)</text>
        <dbReference type="Rhea" id="RHEA:20888"/>
        <dbReference type="ChEBI" id="CHEBI:11805"/>
        <dbReference type="ChEBI" id="CHEBI:15377"/>
        <dbReference type="ChEBI" id="CHEBI:15378"/>
        <dbReference type="ChEBI" id="CHEBI:57287"/>
        <dbReference type="ChEBI" id="CHEBI:57340"/>
        <dbReference type="EC" id="3.1.2.4"/>
    </reaction>
</comment>
<dbReference type="PROSITE" id="PS00166">
    <property type="entry name" value="ENOYL_COA_HYDRATASE"/>
    <property type="match status" value="1"/>
</dbReference>
<evidence type="ECO:0000259" key="7">
    <source>
        <dbReference type="Pfam" id="PF16113"/>
    </source>
</evidence>
<evidence type="ECO:0000256" key="5">
    <source>
        <dbReference type="ARBA" id="ARBA00023128"/>
    </source>
</evidence>
<evidence type="ECO:0000256" key="3">
    <source>
        <dbReference type="ARBA" id="ARBA00011915"/>
    </source>
</evidence>
<dbReference type="GO" id="GO:0005739">
    <property type="term" value="C:mitochondrion"/>
    <property type="evidence" value="ECO:0007669"/>
    <property type="project" value="UniProtKB-SubCell"/>
</dbReference>
<dbReference type="InterPro" id="IPR032259">
    <property type="entry name" value="HIBYL-CoA-H"/>
</dbReference>
<sequence length="460" mass="50612">MSTSTEAPQLDQPVLFQSNGHVRTYVLNRAKKLNALNGEMINLLRPQLELWSKSDLCRMIIGTGLGRAFCAGGDVATVLKDSLSKATRPAAIQFFKDEFELDYILSQLPRPYVAVLDGITMGGGVGLAITAPFRVATEKTVFAMPETKIGYCPDVGASYFLSRLDGEVGTYLALTSETLVGREVFEHGLATHYIPSRSIPTLLAHLAEFEYPSFAQIHRTIEELHAERSPDEPSGKLMGVVRQALDSTFRHDSVEEILESLETLSSSPDTCVSGWAMKSLETLHMRSPTSLKVTLSAIRRGKSMTLLEALQMEMGIAAAYCSGASPDFRVGINAVLVDKIQGRPVWSPDKVEDVSSEILDRFFSEGSVYRSAAPQLSLPDYLKNRDPEPMAFALPTESEILNTIKSSCESGPVALSELLSDMEGLIKRKLGTKEKILDIMHRRCEVDDSRGTTIVTWKEQ</sequence>
<evidence type="ECO:0000256" key="2">
    <source>
        <dbReference type="ARBA" id="ARBA00004173"/>
    </source>
</evidence>
<accession>A0A0D0E7Y4</accession>
<dbReference type="InterPro" id="IPR029045">
    <property type="entry name" value="ClpP/crotonase-like_dom_sf"/>
</dbReference>
<evidence type="ECO:0000256" key="1">
    <source>
        <dbReference type="ARBA" id="ARBA00001709"/>
    </source>
</evidence>
<feature type="domain" description="Enoyl-CoA hydratase/isomerase" evidence="7">
    <location>
        <begin position="23"/>
        <end position="363"/>
    </location>
</feature>
<dbReference type="EC" id="3.1.2.4" evidence="3"/>
<keyword evidence="5" id="KW-0496">Mitochondrion</keyword>
<protein>
    <recommendedName>
        <fullName evidence="3">3-hydroxyisobutyryl-CoA hydrolase</fullName>
        <ecNumber evidence="3">3.1.2.4</ecNumber>
    </recommendedName>
    <alternativeName>
        <fullName evidence="6">3-hydroxyisobutyryl-coenzyme A hydrolase</fullName>
    </alternativeName>
</protein>